<evidence type="ECO:0000256" key="2">
    <source>
        <dbReference type="ARBA" id="ARBA00022692"/>
    </source>
</evidence>
<feature type="transmembrane region" description="Helical" evidence="6">
    <location>
        <begin position="91"/>
        <end position="108"/>
    </location>
</feature>
<feature type="transmembrane region" description="Helical" evidence="6">
    <location>
        <begin position="120"/>
        <end position="140"/>
    </location>
</feature>
<evidence type="ECO:0000256" key="4">
    <source>
        <dbReference type="ARBA" id="ARBA00023136"/>
    </source>
</evidence>
<proteinExistence type="predicted"/>
<dbReference type="InterPro" id="IPR005496">
    <property type="entry name" value="Integral_membrane_TerC"/>
</dbReference>
<feature type="transmembrane region" description="Helical" evidence="6">
    <location>
        <begin position="152"/>
        <end position="172"/>
    </location>
</feature>
<evidence type="ECO:0000256" key="6">
    <source>
        <dbReference type="SAM" id="Phobius"/>
    </source>
</evidence>
<reference evidence="7 8" key="1">
    <citation type="journal article" date="2024" name="Nat. Commun.">
        <title>Phylogenomics reveals the evolutionary origins of lichenization in chlorophyte algae.</title>
        <authorList>
            <person name="Puginier C."/>
            <person name="Libourel C."/>
            <person name="Otte J."/>
            <person name="Skaloud P."/>
            <person name="Haon M."/>
            <person name="Grisel S."/>
            <person name="Petersen M."/>
            <person name="Berrin J.G."/>
            <person name="Delaux P.M."/>
            <person name="Dal Grande F."/>
            <person name="Keller J."/>
        </authorList>
    </citation>
    <scope>NUCLEOTIDE SEQUENCE [LARGE SCALE GENOMIC DNA]</scope>
    <source>
        <strain evidence="7 8">SAG 2145</strain>
    </source>
</reference>
<evidence type="ECO:0000256" key="3">
    <source>
        <dbReference type="ARBA" id="ARBA00022989"/>
    </source>
</evidence>
<comment type="subcellular location">
    <subcellularLocation>
        <location evidence="1">Membrane</location>
        <topology evidence="1">Multi-pass membrane protein</topology>
    </subcellularLocation>
</comment>
<feature type="transmembrane region" description="Helical" evidence="6">
    <location>
        <begin position="304"/>
        <end position="327"/>
    </location>
</feature>
<dbReference type="Proteomes" id="UP001438707">
    <property type="component" value="Unassembled WGS sequence"/>
</dbReference>
<evidence type="ECO:0000313" key="8">
    <source>
        <dbReference type="Proteomes" id="UP001438707"/>
    </source>
</evidence>
<dbReference type="NCBIfam" id="TIGR03718">
    <property type="entry name" value="R_switched_Alx"/>
    <property type="match status" value="1"/>
</dbReference>
<name>A0AAW1R2G1_9CHLO</name>
<feature type="transmembrane region" description="Helical" evidence="6">
    <location>
        <begin position="333"/>
        <end position="352"/>
    </location>
</feature>
<dbReference type="PANTHER" id="PTHR30238:SF0">
    <property type="entry name" value="THYLAKOID MEMBRANE PROTEIN TERC, CHLOROPLASTIC"/>
    <property type="match status" value="1"/>
</dbReference>
<keyword evidence="4 6" id="KW-0472">Membrane</keyword>
<feature type="transmembrane region" description="Helical" evidence="6">
    <location>
        <begin position="245"/>
        <end position="269"/>
    </location>
</feature>
<dbReference type="PANTHER" id="PTHR30238">
    <property type="entry name" value="MEMBRANE BOUND PREDICTED REDOX MODULATOR"/>
    <property type="match status" value="1"/>
</dbReference>
<evidence type="ECO:0000256" key="1">
    <source>
        <dbReference type="ARBA" id="ARBA00004141"/>
    </source>
</evidence>
<protein>
    <submittedName>
        <fullName evidence="7">Uncharacterized protein</fullName>
    </submittedName>
</protein>
<keyword evidence="3 6" id="KW-1133">Transmembrane helix</keyword>
<gene>
    <name evidence="7" type="ORF">WJX74_006603</name>
</gene>
<feature type="transmembrane region" description="Helical" evidence="6">
    <location>
        <begin position="178"/>
        <end position="198"/>
    </location>
</feature>
<dbReference type="AlphaFoldDB" id="A0AAW1R2G1"/>
<sequence length="359" mass="38992">MNSVAGSGPLLEPLVCSGNFRRPARCILSFQNQRSAQLGYRLRSQQSKNCRRLTRAAAKDKHHHTSDKQLPAVKHADEAQASQPEAKGETVALWVGAAVLFGLGIWGIKGGPLAEQYFAGYLVEQSLSVDNLFVFILVFRYFKTPKPAQDKVLTYGILTAAVLRAVIILLGVELIETFKPVLLVFAGILIYSSVKILFSGEDDNEDDLSENNIVKLCRKFLTVTEDYDQEKFFTVQNGMRAATPLLLVLAVIELSDIVFAVDSIPAVFGVTQDPFIVYTSNIFAILSLRALYGFVNTVLGELRFLGPAVALVLGFIGSKMIAGFCGYELSTELSLGVVATLLGGGVAASLLLPEPSKLQ</sequence>
<evidence type="ECO:0000313" key="7">
    <source>
        <dbReference type="EMBL" id="KAK9827861.1"/>
    </source>
</evidence>
<keyword evidence="2 6" id="KW-0812">Transmembrane</keyword>
<feature type="transmembrane region" description="Helical" evidence="6">
    <location>
        <begin position="275"/>
        <end position="292"/>
    </location>
</feature>
<accession>A0AAW1R2G1</accession>
<comment type="caution">
    <text evidence="7">The sequence shown here is derived from an EMBL/GenBank/DDBJ whole genome shotgun (WGS) entry which is preliminary data.</text>
</comment>
<dbReference type="InterPro" id="IPR022369">
    <property type="entry name" value="Integral_membrane_TerC_rswitch"/>
</dbReference>
<dbReference type="Pfam" id="PF03741">
    <property type="entry name" value="TerC"/>
    <property type="match status" value="1"/>
</dbReference>
<organism evidence="7 8">
    <name type="scientific">Apatococcus lobatus</name>
    <dbReference type="NCBI Taxonomy" id="904363"/>
    <lineage>
        <taxon>Eukaryota</taxon>
        <taxon>Viridiplantae</taxon>
        <taxon>Chlorophyta</taxon>
        <taxon>core chlorophytes</taxon>
        <taxon>Trebouxiophyceae</taxon>
        <taxon>Chlorellales</taxon>
        <taxon>Chlorellaceae</taxon>
        <taxon>Apatococcus</taxon>
    </lineage>
</organism>
<keyword evidence="8" id="KW-1185">Reference proteome</keyword>
<dbReference type="GO" id="GO:0016020">
    <property type="term" value="C:membrane"/>
    <property type="evidence" value="ECO:0007669"/>
    <property type="project" value="UniProtKB-SubCell"/>
</dbReference>
<evidence type="ECO:0000256" key="5">
    <source>
        <dbReference type="SAM" id="MobiDB-lite"/>
    </source>
</evidence>
<feature type="region of interest" description="Disordered" evidence="5">
    <location>
        <begin position="57"/>
        <end position="81"/>
    </location>
</feature>
<dbReference type="EMBL" id="JALJOS010000017">
    <property type="protein sequence ID" value="KAK9827861.1"/>
    <property type="molecule type" value="Genomic_DNA"/>
</dbReference>